<protein>
    <recommendedName>
        <fullName evidence="4">Peptide chain release factor 2</fullName>
    </recommendedName>
</protein>
<dbReference type="Pfam" id="PF00472">
    <property type="entry name" value="RF-1"/>
    <property type="match status" value="1"/>
</dbReference>
<evidence type="ECO:0000256" key="4">
    <source>
        <dbReference type="NCBIfam" id="TIGR00020"/>
    </source>
</evidence>
<dbReference type="STRING" id="1618490.US90_C0005G0046"/>
<accession>A0A0G0JW18</accession>
<comment type="similarity">
    <text evidence="1">Belongs to the prokaryotic/mitochondrial release factor family.</text>
</comment>
<sequence length="303" mass="34497">YHQEIIDKVDNLTKDINSLIELNQLLETNPDLEISKDLENSISQLEVQLKELELQTYLSGKYDKNYAIFSIHSGQGGTEAMDWASMLQRMYQRYFERKNWTFELLDSTPGEEAGIKSASFKISAPNAYGLLRREGGTHRLVRLSPFNADNLRQTSFAKVEVTPVLENDDEVKINPEEVEFAAFRSGGSGGQNVNKVSTAVRLVHRPTGITVSCQSQRSQDQNRLLAMQMLSSKLWAIEQEKRDTQMSDIKGKNVNPSWGHQIRSYVLHPYKMVKDLRTKYETSDTTSVLDGNLDDFIQAELKL</sequence>
<keyword evidence="5" id="KW-0175">Coiled coil</keyword>
<dbReference type="InterPro" id="IPR000352">
    <property type="entry name" value="Pep_chain_release_fac_I"/>
</dbReference>
<organism evidence="7 8">
    <name type="scientific">Candidatus Shapirobacteria bacterium GW2011_GWE2_38_30</name>
    <dbReference type="NCBI Taxonomy" id="1618490"/>
    <lineage>
        <taxon>Bacteria</taxon>
        <taxon>Candidatus Shapironibacteriota</taxon>
    </lineage>
</organism>
<dbReference type="SUPFAM" id="SSF75620">
    <property type="entry name" value="Release factor"/>
    <property type="match status" value="1"/>
</dbReference>
<name>A0A0G0JW18_9BACT</name>
<dbReference type="Pfam" id="PF03462">
    <property type="entry name" value="PCRF"/>
    <property type="match status" value="1"/>
</dbReference>
<dbReference type="Proteomes" id="UP000034406">
    <property type="component" value="Unassembled WGS sequence"/>
</dbReference>
<dbReference type="SMART" id="SM00937">
    <property type="entry name" value="PCRF"/>
    <property type="match status" value="1"/>
</dbReference>
<dbReference type="EMBL" id="LBUT01000005">
    <property type="protein sequence ID" value="KKQ70832.1"/>
    <property type="molecule type" value="Genomic_DNA"/>
</dbReference>
<keyword evidence="3" id="KW-0648">Protein biosynthesis</keyword>
<evidence type="ECO:0000256" key="2">
    <source>
        <dbReference type="ARBA" id="ARBA00022481"/>
    </source>
</evidence>
<proteinExistence type="inferred from homology"/>
<dbReference type="InterPro" id="IPR005139">
    <property type="entry name" value="PCRF"/>
</dbReference>
<dbReference type="Gene3D" id="3.30.70.1660">
    <property type="match status" value="1"/>
</dbReference>
<dbReference type="PANTHER" id="PTHR43116">
    <property type="entry name" value="PEPTIDE CHAIN RELEASE FACTOR 2"/>
    <property type="match status" value="1"/>
</dbReference>
<dbReference type="InterPro" id="IPR004374">
    <property type="entry name" value="PrfB"/>
</dbReference>
<dbReference type="GO" id="GO:0005737">
    <property type="term" value="C:cytoplasm"/>
    <property type="evidence" value="ECO:0007669"/>
    <property type="project" value="InterPro"/>
</dbReference>
<evidence type="ECO:0000313" key="8">
    <source>
        <dbReference type="Proteomes" id="UP000034406"/>
    </source>
</evidence>
<evidence type="ECO:0000256" key="5">
    <source>
        <dbReference type="SAM" id="Coils"/>
    </source>
</evidence>
<gene>
    <name evidence="7" type="ORF">US90_C0005G0046</name>
</gene>
<dbReference type="PROSITE" id="PS00745">
    <property type="entry name" value="RF_PROK_I"/>
    <property type="match status" value="1"/>
</dbReference>
<dbReference type="NCBIfam" id="TIGR00020">
    <property type="entry name" value="prfB"/>
    <property type="match status" value="1"/>
</dbReference>
<evidence type="ECO:0000313" key="7">
    <source>
        <dbReference type="EMBL" id="KKQ70832.1"/>
    </source>
</evidence>
<reference evidence="7 8" key="1">
    <citation type="journal article" date="2015" name="Nature">
        <title>rRNA introns, odd ribosomes, and small enigmatic genomes across a large radiation of phyla.</title>
        <authorList>
            <person name="Brown C.T."/>
            <person name="Hug L.A."/>
            <person name="Thomas B.C."/>
            <person name="Sharon I."/>
            <person name="Castelle C.J."/>
            <person name="Singh A."/>
            <person name="Wilkins M.J."/>
            <person name="Williams K.H."/>
            <person name="Banfield J.F."/>
        </authorList>
    </citation>
    <scope>NUCLEOTIDE SEQUENCE [LARGE SCALE GENOMIC DNA]</scope>
</reference>
<dbReference type="PATRIC" id="fig|1618490.4.peg.260"/>
<feature type="coiled-coil region" evidence="5">
    <location>
        <begin position="9"/>
        <end position="55"/>
    </location>
</feature>
<dbReference type="InterPro" id="IPR045853">
    <property type="entry name" value="Pep_chain_release_fac_I_sf"/>
</dbReference>
<comment type="caution">
    <text evidence="7">The sequence shown here is derived from an EMBL/GenBank/DDBJ whole genome shotgun (WGS) entry which is preliminary data.</text>
</comment>
<dbReference type="PANTHER" id="PTHR43116:SF3">
    <property type="entry name" value="CLASS I PEPTIDE CHAIN RELEASE FACTOR"/>
    <property type="match status" value="1"/>
</dbReference>
<feature type="non-terminal residue" evidence="7">
    <location>
        <position position="1"/>
    </location>
</feature>
<dbReference type="AlphaFoldDB" id="A0A0G0JW18"/>
<dbReference type="Gene3D" id="3.30.160.20">
    <property type="match status" value="1"/>
</dbReference>
<keyword evidence="2" id="KW-0488">Methylation</keyword>
<feature type="domain" description="Prokaryotic-type class I peptide chain release factors" evidence="6">
    <location>
        <begin position="184"/>
        <end position="200"/>
    </location>
</feature>
<dbReference type="GO" id="GO:0016149">
    <property type="term" value="F:translation release factor activity, codon specific"/>
    <property type="evidence" value="ECO:0007669"/>
    <property type="project" value="InterPro"/>
</dbReference>
<evidence type="ECO:0000256" key="1">
    <source>
        <dbReference type="ARBA" id="ARBA00010835"/>
    </source>
</evidence>
<evidence type="ECO:0000259" key="6">
    <source>
        <dbReference type="PROSITE" id="PS00745"/>
    </source>
</evidence>
<evidence type="ECO:0000256" key="3">
    <source>
        <dbReference type="ARBA" id="ARBA00022917"/>
    </source>
</evidence>